<keyword evidence="8" id="KW-1185">Reference proteome</keyword>
<evidence type="ECO:0000313" key="8">
    <source>
        <dbReference type="Proteomes" id="UP001597110"/>
    </source>
</evidence>
<proteinExistence type="inferred from homology"/>
<evidence type="ECO:0000313" key="7">
    <source>
        <dbReference type="EMBL" id="MFD0727559.1"/>
    </source>
</evidence>
<dbReference type="PANTHER" id="PTHR23427:SF2">
    <property type="entry name" value="SURFEIT LOCUS PROTEIN 1"/>
    <property type="match status" value="1"/>
</dbReference>
<sequence>MTVDRATEGTATDRRDRARSPWSVVLGTALAVAFVGFIALGVWQLQRMTWKQALIERVDARLAAEPVAPPPRTAWAGVSEEGDAYRRVILSGRFVEVPEVRTQAVTALGAGHWLLAPLRTDGGDIVLVNRGFVPQGVEAAPPPAGSVTITGLLRISEPVGGFLRRNDPASDRWYSRDVAEIARARTLPAAEVAPYFVDAFSTAGPGVATDARWPRAGMTVVRFRDPHLSYALTWFGMALLTAFATWRLVVSGRRFRQDRGPRGDFHHAGAIPHR</sequence>
<keyword evidence="5 6" id="KW-0472">Membrane</keyword>
<evidence type="ECO:0000256" key="4">
    <source>
        <dbReference type="ARBA" id="ARBA00022989"/>
    </source>
</evidence>
<evidence type="ECO:0000256" key="2">
    <source>
        <dbReference type="ARBA" id="ARBA00007165"/>
    </source>
</evidence>
<name>A0ABW2YGA1_9GAMM</name>
<dbReference type="CDD" id="cd06662">
    <property type="entry name" value="SURF1"/>
    <property type="match status" value="1"/>
</dbReference>
<gene>
    <name evidence="7" type="ORF">ACFQ0E_18350</name>
</gene>
<keyword evidence="3 6" id="KW-0812">Transmembrane</keyword>
<dbReference type="RefSeq" id="WP_386826344.1">
    <property type="nucleotide sequence ID" value="NZ_JBHTIF010000006.1"/>
</dbReference>
<dbReference type="PANTHER" id="PTHR23427">
    <property type="entry name" value="SURFEIT LOCUS PROTEIN"/>
    <property type="match status" value="1"/>
</dbReference>
<keyword evidence="4 6" id="KW-1133">Transmembrane helix</keyword>
<dbReference type="InterPro" id="IPR002994">
    <property type="entry name" value="Surf1/Shy1"/>
</dbReference>
<feature type="transmembrane region" description="Helical" evidence="6">
    <location>
        <begin position="228"/>
        <end position="249"/>
    </location>
</feature>
<evidence type="ECO:0000256" key="1">
    <source>
        <dbReference type="ARBA" id="ARBA00004370"/>
    </source>
</evidence>
<comment type="caution">
    <text evidence="7">The sequence shown here is derived from an EMBL/GenBank/DDBJ whole genome shotgun (WGS) entry which is preliminary data.</text>
</comment>
<dbReference type="Pfam" id="PF02104">
    <property type="entry name" value="SURF1"/>
    <property type="match status" value="1"/>
</dbReference>
<feature type="transmembrane region" description="Helical" evidence="6">
    <location>
        <begin position="21"/>
        <end position="43"/>
    </location>
</feature>
<keyword evidence="6" id="KW-1003">Cell membrane</keyword>
<reference evidence="8" key="1">
    <citation type="journal article" date="2019" name="Int. J. Syst. Evol. Microbiol.">
        <title>The Global Catalogue of Microorganisms (GCM) 10K type strain sequencing project: providing services to taxonomists for standard genome sequencing and annotation.</title>
        <authorList>
            <consortium name="The Broad Institute Genomics Platform"/>
            <consortium name="The Broad Institute Genome Sequencing Center for Infectious Disease"/>
            <person name="Wu L."/>
            <person name="Ma J."/>
        </authorList>
    </citation>
    <scope>NUCLEOTIDE SEQUENCE [LARGE SCALE GENOMIC DNA]</scope>
    <source>
        <strain evidence="8">CCUG 55585</strain>
    </source>
</reference>
<dbReference type="Proteomes" id="UP001597110">
    <property type="component" value="Unassembled WGS sequence"/>
</dbReference>
<comment type="subcellular location">
    <subcellularLocation>
        <location evidence="6">Cell membrane</location>
        <topology evidence="6">Multi-pass membrane protein</topology>
    </subcellularLocation>
    <subcellularLocation>
        <location evidence="1">Membrane</location>
    </subcellularLocation>
</comment>
<dbReference type="InterPro" id="IPR045214">
    <property type="entry name" value="Surf1/Surf4"/>
</dbReference>
<evidence type="ECO:0000256" key="6">
    <source>
        <dbReference type="RuleBase" id="RU363076"/>
    </source>
</evidence>
<dbReference type="PROSITE" id="PS50895">
    <property type="entry name" value="SURF1"/>
    <property type="match status" value="1"/>
</dbReference>
<dbReference type="EMBL" id="JBHTIF010000006">
    <property type="protein sequence ID" value="MFD0727559.1"/>
    <property type="molecule type" value="Genomic_DNA"/>
</dbReference>
<evidence type="ECO:0000256" key="5">
    <source>
        <dbReference type="ARBA" id="ARBA00023136"/>
    </source>
</evidence>
<organism evidence="7 8">
    <name type="scientific">Lysobacter brunescens</name>
    <dbReference type="NCBI Taxonomy" id="262323"/>
    <lineage>
        <taxon>Bacteria</taxon>
        <taxon>Pseudomonadati</taxon>
        <taxon>Pseudomonadota</taxon>
        <taxon>Gammaproteobacteria</taxon>
        <taxon>Lysobacterales</taxon>
        <taxon>Lysobacteraceae</taxon>
        <taxon>Lysobacter</taxon>
    </lineage>
</organism>
<comment type="similarity">
    <text evidence="2 6">Belongs to the SURF1 family.</text>
</comment>
<protein>
    <recommendedName>
        <fullName evidence="6">SURF1-like protein</fullName>
    </recommendedName>
</protein>
<evidence type="ECO:0000256" key="3">
    <source>
        <dbReference type="ARBA" id="ARBA00022692"/>
    </source>
</evidence>
<accession>A0ABW2YGA1</accession>